<dbReference type="GO" id="GO:0006355">
    <property type="term" value="P:regulation of DNA-templated transcription"/>
    <property type="evidence" value="ECO:0007669"/>
    <property type="project" value="TreeGrafter"/>
</dbReference>
<evidence type="ECO:0000256" key="2">
    <source>
        <dbReference type="ARBA" id="ARBA00010210"/>
    </source>
</evidence>
<reference evidence="12 13" key="1">
    <citation type="submission" date="2014-04" db="EMBL/GenBank/DDBJ databases">
        <authorList>
            <consortium name="DOE Joint Genome Institute"/>
            <person name="Kuo A."/>
            <person name="Girlanda M."/>
            <person name="Perotto S."/>
            <person name="Kohler A."/>
            <person name="Nagy L.G."/>
            <person name="Floudas D."/>
            <person name="Copeland A."/>
            <person name="Barry K.W."/>
            <person name="Cichocki N."/>
            <person name="Veneault-Fourrey C."/>
            <person name="LaButti K."/>
            <person name="Lindquist E.A."/>
            <person name="Lipzen A."/>
            <person name="Lundell T."/>
            <person name="Morin E."/>
            <person name="Murat C."/>
            <person name="Sun H."/>
            <person name="Tunlid A."/>
            <person name="Henrissat B."/>
            <person name="Grigoriev I.V."/>
            <person name="Hibbett D.S."/>
            <person name="Martin F."/>
            <person name="Nordberg H.P."/>
            <person name="Cantor M.N."/>
            <person name="Hua S.X."/>
        </authorList>
    </citation>
    <scope>NUCLEOTIDE SEQUENCE [LARGE SCALE GENOMIC DNA]</scope>
    <source>
        <strain evidence="12 13">MUT 4182</strain>
    </source>
</reference>
<feature type="binding site" evidence="9">
    <location>
        <position position="21"/>
    </location>
    <ligand>
        <name>Zn(2+)</name>
        <dbReference type="ChEBI" id="CHEBI:29105"/>
        <label>1</label>
    </ligand>
</feature>
<evidence type="ECO:0000256" key="3">
    <source>
        <dbReference type="ARBA" id="ARBA00022723"/>
    </source>
</evidence>
<accession>A0A0C3LT23</accession>
<comment type="subcellular location">
    <subcellularLocation>
        <location evidence="1">Nucleus</location>
    </subcellularLocation>
</comment>
<evidence type="ECO:0000313" key="13">
    <source>
        <dbReference type="Proteomes" id="UP000054248"/>
    </source>
</evidence>
<dbReference type="InterPro" id="IPR011011">
    <property type="entry name" value="Znf_FYVE_PHD"/>
</dbReference>
<dbReference type="OrthoDB" id="5411773at2759"/>
<sequence>MDFGLSGEPGDGNDIRVYCYCGRVSYGEMIGCDDDQCQREWFHLGCLDVTSPPKGEWVCDECKARHEKERAC</sequence>
<dbReference type="PROSITE" id="PS50016">
    <property type="entry name" value="ZF_PHD_2"/>
    <property type="match status" value="1"/>
</dbReference>
<keyword evidence="7" id="KW-0539">Nucleus</keyword>
<dbReference type="SUPFAM" id="SSF57903">
    <property type="entry name" value="FYVE/PHD zinc finger"/>
    <property type="match status" value="1"/>
</dbReference>
<feature type="binding site" evidence="9">
    <location>
        <position position="62"/>
    </location>
    <ligand>
        <name>Zn(2+)</name>
        <dbReference type="ChEBI" id="CHEBI:29105"/>
        <label>2</label>
    </ligand>
</feature>
<dbReference type="GO" id="GO:0006325">
    <property type="term" value="P:chromatin organization"/>
    <property type="evidence" value="ECO:0007669"/>
    <property type="project" value="UniProtKB-KW"/>
</dbReference>
<feature type="site" description="Histone H3K4me3 binding" evidence="8">
    <location>
        <position position="41"/>
    </location>
</feature>
<dbReference type="PROSITE" id="PS01359">
    <property type="entry name" value="ZF_PHD_1"/>
    <property type="match status" value="1"/>
</dbReference>
<dbReference type="InterPro" id="IPR028651">
    <property type="entry name" value="ING_fam"/>
</dbReference>
<feature type="site" description="Histone H3K4me3 binding" evidence="8">
    <location>
        <position position="33"/>
    </location>
</feature>
<evidence type="ECO:0000256" key="6">
    <source>
        <dbReference type="ARBA" id="ARBA00022853"/>
    </source>
</evidence>
<evidence type="ECO:0000256" key="4">
    <source>
        <dbReference type="ARBA" id="ARBA00022771"/>
    </source>
</evidence>
<dbReference type="InterPro" id="IPR019786">
    <property type="entry name" value="Zinc_finger_PHD-type_CS"/>
</dbReference>
<evidence type="ECO:0000256" key="5">
    <source>
        <dbReference type="ARBA" id="ARBA00022833"/>
    </source>
</evidence>
<reference evidence="13" key="2">
    <citation type="submission" date="2015-01" db="EMBL/GenBank/DDBJ databases">
        <title>Evolutionary Origins and Diversification of the Mycorrhizal Mutualists.</title>
        <authorList>
            <consortium name="DOE Joint Genome Institute"/>
            <consortium name="Mycorrhizal Genomics Consortium"/>
            <person name="Kohler A."/>
            <person name="Kuo A."/>
            <person name="Nagy L.G."/>
            <person name="Floudas D."/>
            <person name="Copeland A."/>
            <person name="Barry K.W."/>
            <person name="Cichocki N."/>
            <person name="Veneault-Fourrey C."/>
            <person name="LaButti K."/>
            <person name="Lindquist E.A."/>
            <person name="Lipzen A."/>
            <person name="Lundell T."/>
            <person name="Morin E."/>
            <person name="Murat C."/>
            <person name="Riley R."/>
            <person name="Ohm R."/>
            <person name="Sun H."/>
            <person name="Tunlid A."/>
            <person name="Henrissat B."/>
            <person name="Grigoriev I.V."/>
            <person name="Hibbett D.S."/>
            <person name="Martin F."/>
        </authorList>
    </citation>
    <scope>NUCLEOTIDE SEQUENCE [LARGE SCALE GENOMIC DNA]</scope>
    <source>
        <strain evidence="13">MUT 4182</strain>
    </source>
</reference>
<dbReference type="Pfam" id="PF23011">
    <property type="entry name" value="PHD-1st_NSD"/>
    <property type="match status" value="1"/>
</dbReference>
<feature type="site" description="Histone H3K4me3 binding" evidence="8">
    <location>
        <position position="29"/>
    </location>
</feature>
<dbReference type="GO" id="GO:0000785">
    <property type="term" value="C:chromatin"/>
    <property type="evidence" value="ECO:0007669"/>
    <property type="project" value="UniProtKB-ARBA"/>
</dbReference>
<keyword evidence="4 10" id="KW-0863">Zinc-finger</keyword>
<gene>
    <name evidence="12" type="ORF">M407DRAFT_212427</name>
</gene>
<dbReference type="AlphaFoldDB" id="A0A0C3LT23"/>
<organism evidence="12 13">
    <name type="scientific">Tulasnella calospora MUT 4182</name>
    <dbReference type="NCBI Taxonomy" id="1051891"/>
    <lineage>
        <taxon>Eukaryota</taxon>
        <taxon>Fungi</taxon>
        <taxon>Dikarya</taxon>
        <taxon>Basidiomycota</taxon>
        <taxon>Agaricomycotina</taxon>
        <taxon>Agaricomycetes</taxon>
        <taxon>Cantharellales</taxon>
        <taxon>Tulasnellaceae</taxon>
        <taxon>Tulasnella</taxon>
    </lineage>
</organism>
<dbReference type="InterPro" id="IPR019787">
    <property type="entry name" value="Znf_PHD-finger"/>
</dbReference>
<evidence type="ECO:0000256" key="7">
    <source>
        <dbReference type="ARBA" id="ARBA00023242"/>
    </source>
</evidence>
<evidence type="ECO:0000313" key="12">
    <source>
        <dbReference type="EMBL" id="KIO24537.1"/>
    </source>
</evidence>
<dbReference type="GO" id="GO:0005634">
    <property type="term" value="C:nucleus"/>
    <property type="evidence" value="ECO:0007669"/>
    <property type="project" value="UniProtKB-SubCell"/>
</dbReference>
<dbReference type="Gene3D" id="3.30.40.10">
    <property type="entry name" value="Zinc/RING finger domain, C3HC4 (zinc finger)"/>
    <property type="match status" value="1"/>
</dbReference>
<dbReference type="InterPro" id="IPR013083">
    <property type="entry name" value="Znf_RING/FYVE/PHD"/>
</dbReference>
<feature type="binding site" evidence="9">
    <location>
        <position position="32"/>
    </location>
    <ligand>
        <name>Zn(2+)</name>
        <dbReference type="ChEBI" id="CHEBI:29105"/>
        <label>2</label>
    </ligand>
</feature>
<dbReference type="HOGENOM" id="CLU_195566_0_0_1"/>
<evidence type="ECO:0000256" key="1">
    <source>
        <dbReference type="ARBA" id="ARBA00004123"/>
    </source>
</evidence>
<feature type="site" description="Histone H3K4me3 binding" evidence="8">
    <location>
        <position position="18"/>
    </location>
</feature>
<feature type="domain" description="PHD-type" evidence="11">
    <location>
        <begin position="16"/>
        <end position="65"/>
    </location>
</feature>
<proteinExistence type="inferred from homology"/>
<keyword evidence="5 9" id="KW-0862">Zinc</keyword>
<dbReference type="PANTHER" id="PTHR10333">
    <property type="entry name" value="INHIBITOR OF GROWTH PROTEIN"/>
    <property type="match status" value="1"/>
</dbReference>
<feature type="binding site" evidence="9">
    <location>
        <position position="43"/>
    </location>
    <ligand>
        <name>Zn(2+)</name>
        <dbReference type="ChEBI" id="CHEBI:29105"/>
        <label>1</label>
    </ligand>
</feature>
<evidence type="ECO:0000256" key="9">
    <source>
        <dbReference type="PIRSR" id="PIRSR628651-51"/>
    </source>
</evidence>
<dbReference type="Proteomes" id="UP000054248">
    <property type="component" value="Unassembled WGS sequence"/>
</dbReference>
<feature type="binding site" evidence="9">
    <location>
        <position position="46"/>
    </location>
    <ligand>
        <name>Zn(2+)</name>
        <dbReference type="ChEBI" id="CHEBI:29105"/>
        <label>1</label>
    </ligand>
</feature>
<feature type="binding site" evidence="9">
    <location>
        <position position="59"/>
    </location>
    <ligand>
        <name>Zn(2+)</name>
        <dbReference type="ChEBI" id="CHEBI:29105"/>
        <label>2</label>
    </ligand>
</feature>
<comment type="similarity">
    <text evidence="2">Belongs to the ING family.</text>
</comment>
<keyword evidence="13" id="KW-1185">Reference proteome</keyword>
<dbReference type="STRING" id="1051891.A0A0C3LT23"/>
<feature type="binding site" evidence="9">
    <location>
        <position position="19"/>
    </location>
    <ligand>
        <name>Zn(2+)</name>
        <dbReference type="ChEBI" id="CHEBI:29105"/>
        <label>1</label>
    </ligand>
</feature>
<dbReference type="EMBL" id="KN823059">
    <property type="protein sequence ID" value="KIO24537.1"/>
    <property type="molecule type" value="Genomic_DNA"/>
</dbReference>
<name>A0A0C3LT23_9AGAM</name>
<protein>
    <recommendedName>
        <fullName evidence="11">PHD-type domain-containing protein</fullName>
    </recommendedName>
</protein>
<dbReference type="InterPro" id="IPR059153">
    <property type="entry name" value="NSD_PHD-1st"/>
</dbReference>
<evidence type="ECO:0000256" key="8">
    <source>
        <dbReference type="PIRSR" id="PIRSR628651-50"/>
    </source>
</evidence>
<dbReference type="InterPro" id="IPR001965">
    <property type="entry name" value="Znf_PHD"/>
</dbReference>
<evidence type="ECO:0000256" key="10">
    <source>
        <dbReference type="PROSITE-ProRule" id="PRU00146"/>
    </source>
</evidence>
<dbReference type="GO" id="GO:0008270">
    <property type="term" value="F:zinc ion binding"/>
    <property type="evidence" value="ECO:0007669"/>
    <property type="project" value="UniProtKB-KW"/>
</dbReference>
<dbReference type="SMART" id="SM00249">
    <property type="entry name" value="PHD"/>
    <property type="match status" value="1"/>
</dbReference>
<keyword evidence="3 9" id="KW-0479">Metal-binding</keyword>
<feature type="binding site" evidence="9">
    <location>
        <position position="37"/>
    </location>
    <ligand>
        <name>Zn(2+)</name>
        <dbReference type="ChEBI" id="CHEBI:29105"/>
        <label>2</label>
    </ligand>
</feature>
<evidence type="ECO:0000259" key="11">
    <source>
        <dbReference type="PROSITE" id="PS50016"/>
    </source>
</evidence>
<dbReference type="PANTHER" id="PTHR10333:SF42">
    <property type="entry name" value="INHIBITOR OF GROWTH PROTEIN 5"/>
    <property type="match status" value="1"/>
</dbReference>
<keyword evidence="6" id="KW-0156">Chromatin regulator</keyword>